<evidence type="ECO:0000313" key="2">
    <source>
        <dbReference type="Proteomes" id="UP000306319"/>
    </source>
</evidence>
<accession>A0AC61RLF5</accession>
<evidence type="ECO:0000313" key="1">
    <source>
        <dbReference type="EMBL" id="TGY79922.1"/>
    </source>
</evidence>
<keyword evidence="2" id="KW-1185">Reference proteome</keyword>
<gene>
    <name evidence="1" type="ORF">E5331_03805</name>
</gene>
<name>A0AC61RLF5_9BACT</name>
<proteinExistence type="predicted"/>
<dbReference type="Proteomes" id="UP000306319">
    <property type="component" value="Unassembled WGS sequence"/>
</dbReference>
<comment type="caution">
    <text evidence="1">The sequence shown here is derived from an EMBL/GenBank/DDBJ whole genome shotgun (WGS) entry which is preliminary data.</text>
</comment>
<dbReference type="EMBL" id="SRYB01000004">
    <property type="protein sequence ID" value="TGY79922.1"/>
    <property type="molecule type" value="Genomic_DNA"/>
</dbReference>
<reference evidence="1" key="1">
    <citation type="submission" date="2019-04" db="EMBL/GenBank/DDBJ databases">
        <title>Microbes associate with the intestines of laboratory mice.</title>
        <authorList>
            <person name="Navarre W."/>
            <person name="Wong E."/>
            <person name="Huang K."/>
            <person name="Tropini C."/>
            <person name="Ng K."/>
            <person name="Yu B."/>
        </authorList>
    </citation>
    <scope>NUCLEOTIDE SEQUENCE</scope>
    <source>
        <strain evidence="1">NM04_E33</strain>
    </source>
</reference>
<protein>
    <submittedName>
        <fullName evidence="1">RNA polymerase sigma factor</fullName>
    </submittedName>
</protein>
<organism evidence="1 2">
    <name type="scientific">Lepagella muris</name>
    <dbReference type="NCBI Taxonomy" id="3032870"/>
    <lineage>
        <taxon>Bacteria</taxon>
        <taxon>Pseudomonadati</taxon>
        <taxon>Bacteroidota</taxon>
        <taxon>Bacteroidia</taxon>
        <taxon>Bacteroidales</taxon>
        <taxon>Muribaculaceae</taxon>
        <taxon>Lepagella</taxon>
    </lineage>
</organism>
<sequence>MSQHPTSHTLSEREFLDIIDNNSSVITRICYYYAQDTDDFNDLRQDVIANIWAYRDSFRGDSAISTWIYRLTLNTCISALRKRKQKGVSVSLETLTDLHSDTSDTAGMHRELYRMISRLSPADKAIILLWLDDLSYDNISDIIGIGRNTVATRLRRIKEKLAKMAEA</sequence>